<protein>
    <recommendedName>
        <fullName evidence="9">Flippase-like domain-containing protein</fullName>
    </recommendedName>
</protein>
<evidence type="ECO:0008006" key="9">
    <source>
        <dbReference type="Google" id="ProtNLM"/>
    </source>
</evidence>
<evidence type="ECO:0000313" key="8">
    <source>
        <dbReference type="Proteomes" id="UP000238823"/>
    </source>
</evidence>
<feature type="transmembrane region" description="Helical" evidence="6">
    <location>
        <begin position="53"/>
        <end position="78"/>
    </location>
</feature>
<dbReference type="Proteomes" id="UP000238823">
    <property type="component" value="Unassembled WGS sequence"/>
</dbReference>
<comment type="caution">
    <text evidence="7">The sequence shown here is derived from an EMBL/GenBank/DDBJ whole genome shotgun (WGS) entry which is preliminary data.</text>
</comment>
<keyword evidence="2" id="KW-1003">Cell membrane</keyword>
<gene>
    <name evidence="7" type="ORF">ENSA7_09610</name>
</gene>
<dbReference type="RefSeq" id="WP_106088018.1">
    <property type="nucleotide sequence ID" value="NZ_PVNL01000029.1"/>
</dbReference>
<evidence type="ECO:0000313" key="7">
    <source>
        <dbReference type="EMBL" id="PRQ09270.1"/>
    </source>
</evidence>
<dbReference type="PANTHER" id="PTHR39087:SF2">
    <property type="entry name" value="UPF0104 MEMBRANE PROTEIN MJ1595"/>
    <property type="match status" value="1"/>
</dbReference>
<evidence type="ECO:0000256" key="3">
    <source>
        <dbReference type="ARBA" id="ARBA00022692"/>
    </source>
</evidence>
<dbReference type="PANTHER" id="PTHR39087">
    <property type="entry name" value="UPF0104 MEMBRANE PROTEIN MJ1595"/>
    <property type="match status" value="1"/>
</dbReference>
<evidence type="ECO:0000256" key="6">
    <source>
        <dbReference type="SAM" id="Phobius"/>
    </source>
</evidence>
<proteinExistence type="predicted"/>
<dbReference type="AlphaFoldDB" id="A0A2S9YW09"/>
<keyword evidence="3 6" id="KW-0812">Transmembrane</keyword>
<sequence length="350" mass="37301">MTKTIDEQLAATERPARRRLEAALRFIVGAALFVVVLRWLAPNWGELAASVDLHLGWALVGVLGTTLASFVTAARWRLLAEVMGGTKLPFVAYFYGLVVTRLIGQFTSTLAMDLVGRGMALRSAGSERSLGHAATQVVLERIFDAALPLVLLTWALCVRDGWLPVSPLVSLALFCLGFLALAIPLLRPAVGVALRLYLWLKLRVARWRRKQIETDSKRELDAAPTVDAALAAKVATYSLLRFAAVVVQFWGIARAVGIQVSWDQMAGATPVAQLAGMLGLTPGGLGVLEAGWVVGLGWVGLASVAISLFVLAQRVGVIASFGLLSAISWPLAKRAALPASIPAAPPTPDD</sequence>
<accession>A0A2S9YW09</accession>
<dbReference type="Pfam" id="PF03706">
    <property type="entry name" value="LPG_synthase_TM"/>
    <property type="match status" value="1"/>
</dbReference>
<reference evidence="7 8" key="1">
    <citation type="submission" date="2018-03" db="EMBL/GenBank/DDBJ databases">
        <title>Draft Genome Sequences of the Obligatory Marine Myxobacteria Enhygromyxa salina SWB007.</title>
        <authorList>
            <person name="Poehlein A."/>
            <person name="Moghaddam J.A."/>
            <person name="Harms H."/>
            <person name="Alanjari M."/>
            <person name="Koenig G.M."/>
            <person name="Daniel R."/>
            <person name="Schaeberle T.F."/>
        </authorList>
    </citation>
    <scope>NUCLEOTIDE SEQUENCE [LARGE SCALE GENOMIC DNA]</scope>
    <source>
        <strain evidence="7 8">SWB007</strain>
    </source>
</reference>
<keyword evidence="5 6" id="KW-0472">Membrane</keyword>
<feature type="transmembrane region" description="Helical" evidence="6">
    <location>
        <begin position="287"/>
        <end position="309"/>
    </location>
</feature>
<dbReference type="InterPro" id="IPR022791">
    <property type="entry name" value="L-PG_synthase/AglD"/>
</dbReference>
<feature type="transmembrane region" description="Helical" evidence="6">
    <location>
        <begin position="90"/>
        <end position="112"/>
    </location>
</feature>
<organism evidence="7 8">
    <name type="scientific">Enhygromyxa salina</name>
    <dbReference type="NCBI Taxonomy" id="215803"/>
    <lineage>
        <taxon>Bacteria</taxon>
        <taxon>Pseudomonadati</taxon>
        <taxon>Myxococcota</taxon>
        <taxon>Polyangia</taxon>
        <taxon>Nannocystales</taxon>
        <taxon>Nannocystaceae</taxon>
        <taxon>Enhygromyxa</taxon>
    </lineage>
</organism>
<keyword evidence="4 6" id="KW-1133">Transmembrane helix</keyword>
<evidence type="ECO:0000256" key="1">
    <source>
        <dbReference type="ARBA" id="ARBA00004651"/>
    </source>
</evidence>
<comment type="subcellular location">
    <subcellularLocation>
        <location evidence="1">Cell membrane</location>
        <topology evidence="1">Multi-pass membrane protein</topology>
    </subcellularLocation>
</comment>
<dbReference type="EMBL" id="PVNL01000029">
    <property type="protein sequence ID" value="PRQ09270.1"/>
    <property type="molecule type" value="Genomic_DNA"/>
</dbReference>
<dbReference type="GO" id="GO:0005886">
    <property type="term" value="C:plasma membrane"/>
    <property type="evidence" value="ECO:0007669"/>
    <property type="project" value="UniProtKB-SubCell"/>
</dbReference>
<dbReference type="OrthoDB" id="5502382at2"/>
<name>A0A2S9YW09_9BACT</name>
<feature type="transmembrane region" description="Helical" evidence="6">
    <location>
        <begin position="22"/>
        <end position="41"/>
    </location>
</feature>
<evidence type="ECO:0000256" key="2">
    <source>
        <dbReference type="ARBA" id="ARBA00022475"/>
    </source>
</evidence>
<evidence type="ECO:0000256" key="4">
    <source>
        <dbReference type="ARBA" id="ARBA00022989"/>
    </source>
</evidence>
<evidence type="ECO:0000256" key="5">
    <source>
        <dbReference type="ARBA" id="ARBA00023136"/>
    </source>
</evidence>
<feature type="transmembrane region" description="Helical" evidence="6">
    <location>
        <begin position="171"/>
        <end position="200"/>
    </location>
</feature>